<dbReference type="Gene3D" id="3.40.50.12470">
    <property type="match status" value="1"/>
</dbReference>
<keyword evidence="5" id="KW-0560">Oxidoreductase</keyword>
<evidence type="ECO:0000256" key="5">
    <source>
        <dbReference type="ARBA" id="ARBA00023002"/>
    </source>
</evidence>
<dbReference type="WBParaSite" id="HPBE_0002051501-mRNA-1">
    <property type="protein sequence ID" value="HPBE_0002051501-mRNA-1"/>
    <property type="gene ID" value="HPBE_0002051501"/>
</dbReference>
<dbReference type="FunFam" id="3.40.50.970:FF:000135">
    <property type="entry name" value="Uncharacterized protein"/>
    <property type="match status" value="1"/>
</dbReference>
<evidence type="ECO:0000256" key="2">
    <source>
        <dbReference type="ARBA" id="ARBA00004173"/>
    </source>
</evidence>
<evidence type="ECO:0000259" key="8">
    <source>
        <dbReference type="SMART" id="SM00861"/>
    </source>
</evidence>
<dbReference type="Pfam" id="PF02779">
    <property type="entry name" value="Transket_pyr"/>
    <property type="match status" value="1"/>
</dbReference>
<dbReference type="EMBL" id="UZAH01032209">
    <property type="protein sequence ID" value="VDP20394.1"/>
    <property type="molecule type" value="Genomic_DNA"/>
</dbReference>
<evidence type="ECO:0000313" key="11">
    <source>
        <dbReference type="WBParaSite" id="HPBE_0002051501-mRNA-1"/>
    </source>
</evidence>
<dbReference type="AlphaFoldDB" id="A0A3P8CLJ5"/>
<reference evidence="9 10" key="1">
    <citation type="submission" date="2018-11" db="EMBL/GenBank/DDBJ databases">
        <authorList>
            <consortium name="Pathogen Informatics"/>
        </authorList>
    </citation>
    <scope>NUCLEOTIDE SEQUENCE [LARGE SCALE GENOMIC DNA]</scope>
</reference>
<comment type="similarity">
    <text evidence="3">Belongs to the alpha-ketoglutarate dehydrogenase family.</text>
</comment>
<dbReference type="PANTHER" id="PTHR23152">
    <property type="entry name" value="2-OXOGLUTARATE DEHYDROGENASE"/>
    <property type="match status" value="1"/>
</dbReference>
<evidence type="ECO:0000256" key="4">
    <source>
        <dbReference type="ARBA" id="ARBA00022946"/>
    </source>
</evidence>
<proteinExistence type="inferred from homology"/>
<protein>
    <submittedName>
        <fullName evidence="11">Transket_pyr domain-containing protein</fullName>
    </submittedName>
</protein>
<reference evidence="11" key="2">
    <citation type="submission" date="2019-09" db="UniProtKB">
        <authorList>
            <consortium name="WormBaseParasite"/>
        </authorList>
    </citation>
    <scope>IDENTIFICATION</scope>
</reference>
<dbReference type="Pfam" id="PF00676">
    <property type="entry name" value="E1_dh"/>
    <property type="match status" value="1"/>
</dbReference>
<keyword evidence="6" id="KW-0786">Thiamine pyrophosphate</keyword>
<evidence type="ECO:0000256" key="7">
    <source>
        <dbReference type="ARBA" id="ARBA00023128"/>
    </source>
</evidence>
<dbReference type="SUPFAM" id="SSF52518">
    <property type="entry name" value="Thiamin diphosphate-binding fold (THDP-binding)"/>
    <property type="match status" value="2"/>
</dbReference>
<dbReference type="GO" id="GO:0005739">
    <property type="term" value="C:mitochondrion"/>
    <property type="evidence" value="ECO:0007669"/>
    <property type="project" value="UniProtKB-SubCell"/>
</dbReference>
<keyword evidence="10" id="KW-1185">Reference proteome</keyword>
<organism evidence="9">
    <name type="scientific">Heligmosomoides polygyrus</name>
    <name type="common">Parasitic roundworm</name>
    <dbReference type="NCBI Taxonomy" id="6339"/>
    <lineage>
        <taxon>Eukaryota</taxon>
        <taxon>Metazoa</taxon>
        <taxon>Ecdysozoa</taxon>
        <taxon>Nematoda</taxon>
        <taxon>Chromadorea</taxon>
        <taxon>Rhabditida</taxon>
        <taxon>Rhabditina</taxon>
        <taxon>Rhabditomorpha</taxon>
        <taxon>Strongyloidea</taxon>
        <taxon>Heligmosomidae</taxon>
        <taxon>Heligmosomoides</taxon>
    </lineage>
</organism>
<feature type="domain" description="Transketolase-like pyrimidine-binding" evidence="8">
    <location>
        <begin position="226"/>
        <end position="420"/>
    </location>
</feature>
<dbReference type="InterPro" id="IPR011603">
    <property type="entry name" value="2oxoglutarate_DH_E1"/>
</dbReference>
<evidence type="ECO:0000313" key="9">
    <source>
        <dbReference type="EMBL" id="VDP20394.1"/>
    </source>
</evidence>
<dbReference type="GO" id="GO:0030976">
    <property type="term" value="F:thiamine pyrophosphate binding"/>
    <property type="evidence" value="ECO:0007669"/>
    <property type="project" value="InterPro"/>
</dbReference>
<evidence type="ECO:0000256" key="6">
    <source>
        <dbReference type="ARBA" id="ARBA00023052"/>
    </source>
</evidence>
<dbReference type="InterPro" id="IPR029061">
    <property type="entry name" value="THDP-binding"/>
</dbReference>
<accession>A0A3P8CLJ5</accession>
<dbReference type="InterPro" id="IPR005475">
    <property type="entry name" value="Transketolase-like_Pyr-bd"/>
</dbReference>
<dbReference type="Gene3D" id="3.40.50.970">
    <property type="match status" value="1"/>
</dbReference>
<name>A0A3P8CLJ5_HELPZ</name>
<dbReference type="Proteomes" id="UP000050761">
    <property type="component" value="Unassembled WGS sequence"/>
</dbReference>
<dbReference type="InterPro" id="IPR001017">
    <property type="entry name" value="DH_E1"/>
</dbReference>
<dbReference type="PANTHER" id="PTHR23152:SF4">
    <property type="entry name" value="2-OXOADIPATE DEHYDROGENASE COMPLEX COMPONENT E1"/>
    <property type="match status" value="1"/>
</dbReference>
<keyword evidence="7" id="KW-0496">Mitochondrion</keyword>
<sequence length="430" mass="48498">MDGIVWESISLSQAPHFRLGGSIHLVTNNQIAFTAEAHIGRSTTHCTDIAKSFECPVIHVNGDHPEDVVKATRLAIAYREKFRKDVFINMVCFRRWGHNELDDPSFTQPIMYRVIESRESVPRQYADELIDQGLLSEDDIKNEKETHTAKLMESFRAVDSTPPVAKHLDGYWKGFVQAPPEVQKWDTGCDVDLLKIGAIPLQKVHPHLQKTHCEARIQKLVSGEGIDWGTAESLAFGSLLLEGNDVRISGQDVGRATFSFRHAMLVDNDSDQTHIPLNHISDKQQGFIEVANNLLSEEAILGFEFGYSLDHPRRLCVWEAQFGDFFNGAQIIIDTFLASAESKWLTQSGLTLLLPHGIDGAGPEHSTCRMERFLQLCDSREDQQPVDGENVNLRVANPTTSAQYFHLLRRQVRTHGNFRDFNRTKGKGTR</sequence>
<evidence type="ECO:0000256" key="3">
    <source>
        <dbReference type="ARBA" id="ARBA00006936"/>
    </source>
</evidence>
<dbReference type="OrthoDB" id="413077at2759"/>
<dbReference type="SMART" id="SM00861">
    <property type="entry name" value="Transket_pyr"/>
    <property type="match status" value="1"/>
</dbReference>
<dbReference type="GO" id="GO:0016624">
    <property type="term" value="F:oxidoreductase activity, acting on the aldehyde or oxo group of donors, disulfide as acceptor"/>
    <property type="evidence" value="ECO:0007669"/>
    <property type="project" value="InterPro"/>
</dbReference>
<evidence type="ECO:0000256" key="1">
    <source>
        <dbReference type="ARBA" id="ARBA00001964"/>
    </source>
</evidence>
<evidence type="ECO:0000313" key="10">
    <source>
        <dbReference type="Proteomes" id="UP000050761"/>
    </source>
</evidence>
<gene>
    <name evidence="9" type="ORF">HPBE_LOCUS20513</name>
</gene>
<comment type="subcellular location">
    <subcellularLocation>
        <location evidence="2">Mitochondrion</location>
    </subcellularLocation>
</comment>
<comment type="cofactor">
    <cofactor evidence="1">
        <name>thiamine diphosphate</name>
        <dbReference type="ChEBI" id="CHEBI:58937"/>
    </cofactor>
</comment>
<keyword evidence="4" id="KW-0809">Transit peptide</keyword>